<proteinExistence type="predicted"/>
<comment type="caution">
    <text evidence="1">The sequence shown here is derived from an EMBL/GenBank/DDBJ whole genome shotgun (WGS) entry which is preliminary data.</text>
</comment>
<accession>A0A6L2MBM6</accession>
<gene>
    <name evidence="1" type="ORF">Tci_042635</name>
</gene>
<evidence type="ECO:0000313" key="1">
    <source>
        <dbReference type="EMBL" id="GEU70657.1"/>
    </source>
</evidence>
<dbReference type="AlphaFoldDB" id="A0A6L2MBM6"/>
<organism evidence="1">
    <name type="scientific">Tanacetum cinerariifolium</name>
    <name type="common">Dalmatian daisy</name>
    <name type="synonym">Chrysanthemum cinerariifolium</name>
    <dbReference type="NCBI Taxonomy" id="118510"/>
    <lineage>
        <taxon>Eukaryota</taxon>
        <taxon>Viridiplantae</taxon>
        <taxon>Streptophyta</taxon>
        <taxon>Embryophyta</taxon>
        <taxon>Tracheophyta</taxon>
        <taxon>Spermatophyta</taxon>
        <taxon>Magnoliopsida</taxon>
        <taxon>eudicotyledons</taxon>
        <taxon>Gunneridae</taxon>
        <taxon>Pentapetalae</taxon>
        <taxon>asterids</taxon>
        <taxon>campanulids</taxon>
        <taxon>Asterales</taxon>
        <taxon>Asteraceae</taxon>
        <taxon>Asteroideae</taxon>
        <taxon>Anthemideae</taxon>
        <taxon>Anthemidinae</taxon>
        <taxon>Tanacetum</taxon>
    </lineage>
</organism>
<sequence>MASLTFADTHSMVAYLSKSDASVVFEQILDFLNAQVIQYALMVNPTIYVFCIKQFWATASIKKANNIVKLQALIDGKKVVVTEDVIRQDLRLNDADGVDAKRTALNEFSCSMASDVICFATEVADMDAELQGRITQEDVSAATKVANAVEPTVFDDKEENIDWNVVAEQIQEKNLDNIRKYQSLKRKPVSIAQARRNMIIYLKNMAGYKMEHFIETPTNDPKEISEKDVHNMLEIVPVSEFKVEALQVKLVKDKFSSAVPNVDKEKSLWIELKRHEMFMLTEKNYPLSNGVMTLMLSEKLQVEEDSDMARDLVMKIFMEANKPKSKKNVIVGGPENHLPMLEKTWYSSWESHMLLYIKGKEHGKLIYDPVINGPFKYGIVTVPRTQTTHATVRDRTYDELIDAKKIREAYDIKATNIVLQGLPQYIYNLPEWSRFVMDVKLAKDFHNNNFDHLYGYLRQNEAHANEVRQLRQRYPNPLTLNCQEEGHMARHCNKPKRPRNSAWFKEKMLHAEALESGVSLDEEHMAFLADNEDTFTRHQASQELVI</sequence>
<reference evidence="1" key="1">
    <citation type="journal article" date="2019" name="Sci. Rep.">
        <title>Draft genome of Tanacetum cinerariifolium, the natural source of mosquito coil.</title>
        <authorList>
            <person name="Yamashiro T."/>
            <person name="Shiraishi A."/>
            <person name="Satake H."/>
            <person name="Nakayama K."/>
        </authorList>
    </citation>
    <scope>NUCLEOTIDE SEQUENCE</scope>
</reference>
<name>A0A6L2MBM6_TANCI</name>
<dbReference type="EMBL" id="BKCJ010006158">
    <property type="protein sequence ID" value="GEU70657.1"/>
    <property type="molecule type" value="Genomic_DNA"/>
</dbReference>
<protein>
    <submittedName>
        <fullName evidence="1">Ribonuclease H-like domain-containing protein</fullName>
    </submittedName>
</protein>